<evidence type="ECO:0000313" key="2">
    <source>
        <dbReference type="Proteomes" id="UP000790709"/>
    </source>
</evidence>
<proteinExistence type="predicted"/>
<name>A0ACB8B0C1_9AGAM</name>
<comment type="caution">
    <text evidence="1">The sequence shown here is derived from an EMBL/GenBank/DDBJ whole genome shotgun (WGS) entry which is preliminary data.</text>
</comment>
<keyword evidence="2" id="KW-1185">Reference proteome</keyword>
<evidence type="ECO:0000313" key="1">
    <source>
        <dbReference type="EMBL" id="KAH7919120.1"/>
    </source>
</evidence>
<protein>
    <submittedName>
        <fullName evidence="1">Uncharacterized protein</fullName>
    </submittedName>
</protein>
<sequence>MLLIAAHPQCHGCGRHSVLKQLSRPMNLCRGCGCQIYCCANAQRGHWKVHKPVCKDTERNSPSLRLPLPDVDQPSHALHQFILRYLDFFIPLGWYITKRGSRHLDEPRERIICVITLYYIPSAFNHHYEHCGLSKVGARIDDGDATNGDDVRLMFVLTGNDDDGILADRMIVTPYEEEYDAVRDGDLHRACETFNDDIYYDLYEATTSRRLVCNQSVALLERAHVALKVDVAGSAGIDVFAYGNLATLSLTAQFKPSFALTTTFMINIPL</sequence>
<reference evidence="1" key="1">
    <citation type="journal article" date="2021" name="New Phytol.">
        <title>Evolutionary innovations through gain and loss of genes in the ectomycorrhizal Boletales.</title>
        <authorList>
            <person name="Wu G."/>
            <person name="Miyauchi S."/>
            <person name="Morin E."/>
            <person name="Kuo A."/>
            <person name="Drula E."/>
            <person name="Varga T."/>
            <person name="Kohler A."/>
            <person name="Feng B."/>
            <person name="Cao Y."/>
            <person name="Lipzen A."/>
            <person name="Daum C."/>
            <person name="Hundley H."/>
            <person name="Pangilinan J."/>
            <person name="Johnson J."/>
            <person name="Barry K."/>
            <person name="LaButti K."/>
            <person name="Ng V."/>
            <person name="Ahrendt S."/>
            <person name="Min B."/>
            <person name="Choi I.G."/>
            <person name="Park H."/>
            <person name="Plett J.M."/>
            <person name="Magnuson J."/>
            <person name="Spatafora J.W."/>
            <person name="Nagy L.G."/>
            <person name="Henrissat B."/>
            <person name="Grigoriev I.V."/>
            <person name="Yang Z.L."/>
            <person name="Xu J."/>
            <person name="Martin F.M."/>
        </authorList>
    </citation>
    <scope>NUCLEOTIDE SEQUENCE</scope>
    <source>
        <strain evidence="1">KUC20120723A-06</strain>
    </source>
</reference>
<gene>
    <name evidence="1" type="ORF">BV22DRAFT_1051261</name>
</gene>
<dbReference type="Proteomes" id="UP000790709">
    <property type="component" value="Unassembled WGS sequence"/>
</dbReference>
<accession>A0ACB8B0C1</accession>
<dbReference type="EMBL" id="MU266692">
    <property type="protein sequence ID" value="KAH7919120.1"/>
    <property type="molecule type" value="Genomic_DNA"/>
</dbReference>
<organism evidence="1 2">
    <name type="scientific">Leucogyrophana mollusca</name>
    <dbReference type="NCBI Taxonomy" id="85980"/>
    <lineage>
        <taxon>Eukaryota</taxon>
        <taxon>Fungi</taxon>
        <taxon>Dikarya</taxon>
        <taxon>Basidiomycota</taxon>
        <taxon>Agaricomycotina</taxon>
        <taxon>Agaricomycetes</taxon>
        <taxon>Agaricomycetidae</taxon>
        <taxon>Boletales</taxon>
        <taxon>Boletales incertae sedis</taxon>
        <taxon>Leucogyrophana</taxon>
    </lineage>
</organism>